<dbReference type="EMBL" id="JBHSFI010000003">
    <property type="protein sequence ID" value="MFC4627811.1"/>
    <property type="molecule type" value="Genomic_DNA"/>
</dbReference>
<evidence type="ECO:0000313" key="7">
    <source>
        <dbReference type="Proteomes" id="UP001596011"/>
    </source>
</evidence>
<dbReference type="SUPFAM" id="SSF46689">
    <property type="entry name" value="Homeodomain-like"/>
    <property type="match status" value="1"/>
</dbReference>
<dbReference type="SUPFAM" id="SSF48498">
    <property type="entry name" value="Tetracyclin repressor-like, C-terminal domain"/>
    <property type="match status" value="1"/>
</dbReference>
<dbReference type="InterPro" id="IPR009057">
    <property type="entry name" value="Homeodomain-like_sf"/>
</dbReference>
<dbReference type="PANTHER" id="PTHR47506:SF1">
    <property type="entry name" value="HTH-TYPE TRANSCRIPTIONAL REGULATOR YJDC"/>
    <property type="match status" value="1"/>
</dbReference>
<evidence type="ECO:0000256" key="1">
    <source>
        <dbReference type="ARBA" id="ARBA00023015"/>
    </source>
</evidence>
<protein>
    <submittedName>
        <fullName evidence="6">TetR/AcrR family transcriptional regulator</fullName>
    </submittedName>
</protein>
<dbReference type="PRINTS" id="PR00455">
    <property type="entry name" value="HTHTETR"/>
</dbReference>
<dbReference type="PROSITE" id="PS50977">
    <property type="entry name" value="HTH_TETR_2"/>
    <property type="match status" value="1"/>
</dbReference>
<evidence type="ECO:0000256" key="3">
    <source>
        <dbReference type="ARBA" id="ARBA00023163"/>
    </source>
</evidence>
<evidence type="ECO:0000259" key="5">
    <source>
        <dbReference type="PROSITE" id="PS50977"/>
    </source>
</evidence>
<dbReference type="Proteomes" id="UP001596011">
    <property type="component" value="Unassembled WGS sequence"/>
</dbReference>
<dbReference type="Pfam" id="PF00440">
    <property type="entry name" value="TetR_N"/>
    <property type="match status" value="1"/>
</dbReference>
<dbReference type="Gene3D" id="1.10.357.10">
    <property type="entry name" value="Tetracycline Repressor, domain 2"/>
    <property type="match status" value="1"/>
</dbReference>
<evidence type="ECO:0000313" key="6">
    <source>
        <dbReference type="EMBL" id="MFC4627811.1"/>
    </source>
</evidence>
<proteinExistence type="predicted"/>
<evidence type="ECO:0000256" key="2">
    <source>
        <dbReference type="ARBA" id="ARBA00023125"/>
    </source>
</evidence>
<dbReference type="Gene3D" id="1.10.10.60">
    <property type="entry name" value="Homeodomain-like"/>
    <property type="match status" value="1"/>
</dbReference>
<dbReference type="InterPro" id="IPR036271">
    <property type="entry name" value="Tet_transcr_reg_TetR-rel_C_sf"/>
</dbReference>
<keyword evidence="7" id="KW-1185">Reference proteome</keyword>
<feature type="DNA-binding region" description="H-T-H motif" evidence="4">
    <location>
        <begin position="29"/>
        <end position="48"/>
    </location>
</feature>
<evidence type="ECO:0000256" key="4">
    <source>
        <dbReference type="PROSITE-ProRule" id="PRU00335"/>
    </source>
</evidence>
<comment type="caution">
    <text evidence="6">The sequence shown here is derived from an EMBL/GenBank/DDBJ whole genome shotgun (WGS) entry which is preliminary data.</text>
</comment>
<dbReference type="InterPro" id="IPR001647">
    <property type="entry name" value="HTH_TetR"/>
</dbReference>
<keyword evidence="3" id="KW-0804">Transcription</keyword>
<feature type="domain" description="HTH tetR-type" evidence="5">
    <location>
        <begin position="6"/>
        <end position="66"/>
    </location>
</feature>
<sequence length="201" mass="21463">MARTQGFDRDVVVRAARTLFWRVGFEGASVPALEEATGLSRSSIYNTFGSKRGLFDAAVQSYLDEVIRPRLRPLRADVVAPEAVLTYVDGLREAFTRADSMSATSGCLLINTATAPVVHDGEVARVVADYRDELRAAIGRGVAAYLGAVAPAEQERLADAVTGLSIAAFALVRITPAEADRTLAAARDLLTAARDQAARAR</sequence>
<dbReference type="PANTHER" id="PTHR47506">
    <property type="entry name" value="TRANSCRIPTIONAL REGULATORY PROTEIN"/>
    <property type="match status" value="1"/>
</dbReference>
<organism evidence="6 7">
    <name type="scientific">Promicromonospora alba</name>
    <dbReference type="NCBI Taxonomy" id="1616110"/>
    <lineage>
        <taxon>Bacteria</taxon>
        <taxon>Bacillati</taxon>
        <taxon>Actinomycetota</taxon>
        <taxon>Actinomycetes</taxon>
        <taxon>Micrococcales</taxon>
        <taxon>Promicromonosporaceae</taxon>
        <taxon>Promicromonospora</taxon>
    </lineage>
</organism>
<reference evidence="7" key="1">
    <citation type="journal article" date="2019" name="Int. J. Syst. Evol. Microbiol.">
        <title>The Global Catalogue of Microorganisms (GCM) 10K type strain sequencing project: providing services to taxonomists for standard genome sequencing and annotation.</title>
        <authorList>
            <consortium name="The Broad Institute Genomics Platform"/>
            <consortium name="The Broad Institute Genome Sequencing Center for Infectious Disease"/>
            <person name="Wu L."/>
            <person name="Ma J."/>
        </authorList>
    </citation>
    <scope>NUCLEOTIDE SEQUENCE [LARGE SCALE GENOMIC DNA]</scope>
    <source>
        <strain evidence="7">CCUG 42722</strain>
    </source>
</reference>
<name>A0ABV9HFA1_9MICO</name>
<keyword evidence="1" id="KW-0805">Transcription regulation</keyword>
<gene>
    <name evidence="6" type="ORF">ACFO6V_06160</name>
</gene>
<accession>A0ABV9HFA1</accession>
<dbReference type="RefSeq" id="WP_377133294.1">
    <property type="nucleotide sequence ID" value="NZ_JBHSFI010000003.1"/>
</dbReference>
<keyword evidence="2 4" id="KW-0238">DNA-binding</keyword>